<protein>
    <submittedName>
        <fullName evidence="1">Uncharacterized protein</fullName>
    </submittedName>
</protein>
<dbReference type="AlphaFoldDB" id="A0AAD9E9K4"/>
<comment type="caution">
    <text evidence="1">The sequence shown here is derived from an EMBL/GenBank/DDBJ whole genome shotgun (WGS) entry which is preliminary data.</text>
</comment>
<dbReference type="Proteomes" id="UP001243330">
    <property type="component" value="Unassembled WGS sequence"/>
</dbReference>
<keyword evidence="2" id="KW-1185">Reference proteome</keyword>
<name>A0AAD9E9K4_9PEZI</name>
<gene>
    <name evidence="1" type="ORF">CCHR01_17752</name>
</gene>
<reference evidence="1" key="1">
    <citation type="submission" date="2023-01" db="EMBL/GenBank/DDBJ databases">
        <title>Colletotrichum chrysophilum M932 genome sequence.</title>
        <authorList>
            <person name="Baroncelli R."/>
        </authorList>
    </citation>
    <scope>NUCLEOTIDE SEQUENCE</scope>
    <source>
        <strain evidence="1">M932</strain>
    </source>
</reference>
<dbReference type="EMBL" id="JAQOWY010000649">
    <property type="protein sequence ID" value="KAK1839627.1"/>
    <property type="molecule type" value="Genomic_DNA"/>
</dbReference>
<accession>A0AAD9E9K4</accession>
<evidence type="ECO:0000313" key="1">
    <source>
        <dbReference type="EMBL" id="KAK1839627.1"/>
    </source>
</evidence>
<evidence type="ECO:0000313" key="2">
    <source>
        <dbReference type="Proteomes" id="UP001243330"/>
    </source>
</evidence>
<organism evidence="1 2">
    <name type="scientific">Colletotrichum chrysophilum</name>
    <dbReference type="NCBI Taxonomy" id="1836956"/>
    <lineage>
        <taxon>Eukaryota</taxon>
        <taxon>Fungi</taxon>
        <taxon>Dikarya</taxon>
        <taxon>Ascomycota</taxon>
        <taxon>Pezizomycotina</taxon>
        <taxon>Sordariomycetes</taxon>
        <taxon>Hypocreomycetidae</taxon>
        <taxon>Glomerellales</taxon>
        <taxon>Glomerellaceae</taxon>
        <taxon>Colletotrichum</taxon>
        <taxon>Colletotrichum gloeosporioides species complex</taxon>
    </lineage>
</organism>
<sequence length="77" mass="8355">MGVNAAEEFVKVKDIYVSCMDTRIGVVCLACGLVTRLIDLRELGGLCILEQRGAYDGLAASIRLSKQMMVLFASGDR</sequence>
<proteinExistence type="predicted"/>